<dbReference type="EMBL" id="JABWDY010026298">
    <property type="protein sequence ID" value="KAF5188807.1"/>
    <property type="molecule type" value="Genomic_DNA"/>
</dbReference>
<dbReference type="AlphaFoldDB" id="A0A7J6VVT4"/>
<gene>
    <name evidence="2" type="ORF">FRX31_021607</name>
</gene>
<evidence type="ECO:0000256" key="1">
    <source>
        <dbReference type="SAM" id="Coils"/>
    </source>
</evidence>
<comment type="caution">
    <text evidence="2">The sequence shown here is derived from an EMBL/GenBank/DDBJ whole genome shotgun (WGS) entry which is preliminary data.</text>
</comment>
<sequence length="79" mass="9112">MQVNANFQGICLIAEADEAADLELRNVKDNLKVCKRQLIVAEQGERDLRKKLSIKVKENEQLTQTLEEEKKDHRATYEA</sequence>
<evidence type="ECO:0000313" key="2">
    <source>
        <dbReference type="EMBL" id="KAF5188807.1"/>
    </source>
</evidence>
<proteinExistence type="predicted"/>
<name>A0A7J6VVT4_THATH</name>
<accession>A0A7J6VVT4</accession>
<protein>
    <submittedName>
        <fullName evidence="2">Uncharacterized protein</fullName>
    </submittedName>
</protein>
<keyword evidence="1" id="KW-0175">Coiled coil</keyword>
<organism evidence="2 3">
    <name type="scientific">Thalictrum thalictroides</name>
    <name type="common">Rue-anemone</name>
    <name type="synonym">Anemone thalictroides</name>
    <dbReference type="NCBI Taxonomy" id="46969"/>
    <lineage>
        <taxon>Eukaryota</taxon>
        <taxon>Viridiplantae</taxon>
        <taxon>Streptophyta</taxon>
        <taxon>Embryophyta</taxon>
        <taxon>Tracheophyta</taxon>
        <taxon>Spermatophyta</taxon>
        <taxon>Magnoliopsida</taxon>
        <taxon>Ranunculales</taxon>
        <taxon>Ranunculaceae</taxon>
        <taxon>Thalictroideae</taxon>
        <taxon>Thalictrum</taxon>
    </lineage>
</organism>
<dbReference type="Proteomes" id="UP000554482">
    <property type="component" value="Unassembled WGS sequence"/>
</dbReference>
<evidence type="ECO:0000313" key="3">
    <source>
        <dbReference type="Proteomes" id="UP000554482"/>
    </source>
</evidence>
<keyword evidence="3" id="KW-1185">Reference proteome</keyword>
<reference evidence="2 3" key="1">
    <citation type="submission" date="2020-06" db="EMBL/GenBank/DDBJ databases">
        <title>Transcriptomic and genomic resources for Thalictrum thalictroides and T. hernandezii: Facilitating candidate gene discovery in an emerging model plant lineage.</title>
        <authorList>
            <person name="Arias T."/>
            <person name="Riano-Pachon D.M."/>
            <person name="Di Stilio V.S."/>
        </authorList>
    </citation>
    <scope>NUCLEOTIDE SEQUENCE [LARGE SCALE GENOMIC DNA]</scope>
    <source>
        <strain evidence="3">cv. WT478/WT964</strain>
        <tissue evidence="2">Leaves</tissue>
    </source>
</reference>
<feature type="coiled-coil region" evidence="1">
    <location>
        <begin position="49"/>
        <end position="76"/>
    </location>
</feature>